<name>A0A9W7BQ51_9STRA</name>
<gene>
    <name evidence="4" type="ORF">TL16_g12905</name>
</gene>
<dbReference type="EMBL" id="BLQM01000558">
    <property type="protein sequence ID" value="GMH94431.1"/>
    <property type="molecule type" value="Genomic_DNA"/>
</dbReference>
<evidence type="ECO:0000256" key="1">
    <source>
        <dbReference type="ARBA" id="ARBA00022837"/>
    </source>
</evidence>
<evidence type="ECO:0000313" key="5">
    <source>
        <dbReference type="Proteomes" id="UP001162640"/>
    </source>
</evidence>
<feature type="compositionally biased region" description="Polar residues" evidence="2">
    <location>
        <begin position="243"/>
        <end position="258"/>
    </location>
</feature>
<feature type="compositionally biased region" description="Basic and acidic residues" evidence="2">
    <location>
        <begin position="467"/>
        <end position="478"/>
    </location>
</feature>
<feature type="region of interest" description="Disordered" evidence="2">
    <location>
        <begin position="211"/>
        <end position="294"/>
    </location>
</feature>
<dbReference type="PANTHER" id="PTHR23064">
    <property type="entry name" value="TROPONIN"/>
    <property type="match status" value="1"/>
</dbReference>
<organism evidence="4 5">
    <name type="scientific">Triparma laevis f. inornata</name>
    <dbReference type="NCBI Taxonomy" id="1714386"/>
    <lineage>
        <taxon>Eukaryota</taxon>
        <taxon>Sar</taxon>
        <taxon>Stramenopiles</taxon>
        <taxon>Ochrophyta</taxon>
        <taxon>Bolidophyceae</taxon>
        <taxon>Parmales</taxon>
        <taxon>Triparmaceae</taxon>
        <taxon>Triparma</taxon>
    </lineage>
</organism>
<dbReference type="InterPro" id="IPR011992">
    <property type="entry name" value="EF-hand-dom_pair"/>
</dbReference>
<dbReference type="Proteomes" id="UP001162640">
    <property type="component" value="Unassembled WGS sequence"/>
</dbReference>
<feature type="domain" description="EF-hand" evidence="3">
    <location>
        <begin position="389"/>
        <end position="424"/>
    </location>
</feature>
<comment type="caution">
    <text evidence="4">The sequence shown here is derived from an EMBL/GenBank/DDBJ whole genome shotgun (WGS) entry which is preliminary data.</text>
</comment>
<dbReference type="GO" id="GO:0005509">
    <property type="term" value="F:calcium ion binding"/>
    <property type="evidence" value="ECO:0007669"/>
    <property type="project" value="InterPro"/>
</dbReference>
<keyword evidence="1" id="KW-0106">Calcium</keyword>
<dbReference type="InterPro" id="IPR052591">
    <property type="entry name" value="CML21-like"/>
</dbReference>
<reference evidence="5" key="1">
    <citation type="journal article" date="2023" name="Commun. Biol.">
        <title>Genome analysis of Parmales, the sister group of diatoms, reveals the evolutionary specialization of diatoms from phago-mixotrophs to photoautotrophs.</title>
        <authorList>
            <person name="Ban H."/>
            <person name="Sato S."/>
            <person name="Yoshikawa S."/>
            <person name="Yamada K."/>
            <person name="Nakamura Y."/>
            <person name="Ichinomiya M."/>
            <person name="Sato N."/>
            <person name="Blanc-Mathieu R."/>
            <person name="Endo H."/>
            <person name="Kuwata A."/>
            <person name="Ogata H."/>
        </authorList>
    </citation>
    <scope>NUCLEOTIDE SEQUENCE [LARGE SCALE GENOMIC DNA]</scope>
</reference>
<dbReference type="SUPFAM" id="SSF47473">
    <property type="entry name" value="EF-hand"/>
    <property type="match status" value="2"/>
</dbReference>
<dbReference type="PROSITE" id="PS00018">
    <property type="entry name" value="EF_HAND_1"/>
    <property type="match status" value="3"/>
</dbReference>
<dbReference type="SMART" id="SM00054">
    <property type="entry name" value="EFh"/>
    <property type="match status" value="6"/>
</dbReference>
<dbReference type="InterPro" id="IPR018247">
    <property type="entry name" value="EF_Hand_1_Ca_BS"/>
</dbReference>
<accession>A0A9W7BQ51</accession>
<dbReference type="Pfam" id="PF13833">
    <property type="entry name" value="EF-hand_8"/>
    <property type="match status" value="1"/>
</dbReference>
<dbReference type="Gene3D" id="1.10.238.10">
    <property type="entry name" value="EF-hand"/>
    <property type="match status" value="3"/>
</dbReference>
<protein>
    <recommendedName>
        <fullName evidence="3">EF-hand domain-containing protein</fullName>
    </recommendedName>
</protein>
<sequence length="494" mass="54724">MGGSIGKYLSDSLLSDSGSSCHAQFLPSLKAFVNCDRDYITRCLKRFRAGMLDCPGVGLKEFRNVFGGNSGITLAIFSGFDTDRNKLVDLHECFAVLALTSQMPVLARIRLLFEIHDENGDDELNNDAKLPPRNVKNVGNRDLSDVKIHSMSSYVFSAIDRDSDGTLSRKEFIVFCKNSPEVSTYFEKVDELRKSTQPVVTAASKLEAFKKSQIKKSKRPNHPPFNKGATGGTSARGTMLLKPTSQDYDSLTITTSVPSPRLSPIPPNSSAPSKRSKRIDAASPRGKSMNTGGGTMDVELLRQIFSGIDENMDGIIDVGEFYLSLKSTSLEDSALALFNKVDKDKNGQLTMQELIQHLFPFAEGEDVENILAWVKNGDTGPSTIFKEGEEEDEYRSLFREYDKNGDNKLTVKEIASVMSETNNLDKKECEKLFLDLGKTKRDVIKEDEFVGMLKSFIEGDGFGEQKSPQKDDEERHVENQISSGLRQLGKLGSI</sequence>
<dbReference type="InterPro" id="IPR002048">
    <property type="entry name" value="EF_hand_dom"/>
</dbReference>
<evidence type="ECO:0000259" key="3">
    <source>
        <dbReference type="PROSITE" id="PS50222"/>
    </source>
</evidence>
<dbReference type="PROSITE" id="PS50222">
    <property type="entry name" value="EF_HAND_2"/>
    <property type="match status" value="3"/>
</dbReference>
<feature type="domain" description="EF-hand" evidence="3">
    <location>
        <begin position="155"/>
        <end position="182"/>
    </location>
</feature>
<feature type="domain" description="EF-hand" evidence="3">
    <location>
        <begin position="329"/>
        <end position="364"/>
    </location>
</feature>
<evidence type="ECO:0000256" key="2">
    <source>
        <dbReference type="SAM" id="MobiDB-lite"/>
    </source>
</evidence>
<feature type="compositionally biased region" description="Basic residues" evidence="2">
    <location>
        <begin position="212"/>
        <end position="221"/>
    </location>
</feature>
<evidence type="ECO:0000313" key="4">
    <source>
        <dbReference type="EMBL" id="GMH94431.1"/>
    </source>
</evidence>
<dbReference type="AlphaFoldDB" id="A0A9W7BQ51"/>
<dbReference type="Pfam" id="PF13202">
    <property type="entry name" value="EF-hand_5"/>
    <property type="match status" value="1"/>
</dbReference>
<dbReference type="Pfam" id="PF13499">
    <property type="entry name" value="EF-hand_7"/>
    <property type="match status" value="1"/>
</dbReference>
<feature type="region of interest" description="Disordered" evidence="2">
    <location>
        <begin position="460"/>
        <end position="482"/>
    </location>
</feature>
<proteinExistence type="predicted"/>